<evidence type="ECO:0000256" key="1">
    <source>
        <dbReference type="ARBA" id="ARBA00006711"/>
    </source>
</evidence>
<sequence>MAIKTVDLRKLKKVSPNIYEACLLIAARARQINSKRIEERKEKEMADNIRDYFDENDLYDHELIKELKFEKEINPTVIAQEEFFEGKIKAIYPKDNTEIK</sequence>
<keyword evidence="4" id="KW-0240">DNA-directed RNA polymerase</keyword>
<dbReference type="InterPro" id="IPR006110">
    <property type="entry name" value="Pol_omega/Rpo6/RPB6"/>
</dbReference>
<reference evidence="9" key="1">
    <citation type="journal article" date="2020" name="mSystems">
        <title>Genome- and Community-Level Interaction Insights into Carbon Utilization and Element Cycling Functions of Hydrothermarchaeota in Hydrothermal Sediment.</title>
        <authorList>
            <person name="Zhou Z."/>
            <person name="Liu Y."/>
            <person name="Xu W."/>
            <person name="Pan J."/>
            <person name="Luo Z.H."/>
            <person name="Li M."/>
        </authorList>
    </citation>
    <scope>NUCLEOTIDE SEQUENCE [LARGE SCALE GENOMIC DNA]</scope>
    <source>
        <strain evidence="9">HyVt-76</strain>
    </source>
</reference>
<dbReference type="GO" id="GO:0003677">
    <property type="term" value="F:DNA binding"/>
    <property type="evidence" value="ECO:0007669"/>
    <property type="project" value="InterPro"/>
</dbReference>
<keyword evidence="5" id="KW-0804">Transcription</keyword>
<dbReference type="Gene3D" id="3.90.940.10">
    <property type="match status" value="1"/>
</dbReference>
<protein>
    <recommendedName>
        <fullName evidence="3">DNA-directed RNA polymerase subunit omega</fullName>
        <ecNumber evidence="2">2.7.7.6</ecNumber>
    </recommendedName>
    <alternativeName>
        <fullName evidence="7">RNA polymerase omega subunit</fullName>
    </alternativeName>
    <alternativeName>
        <fullName evidence="6">Transcriptase subunit omega</fullName>
    </alternativeName>
</protein>
<dbReference type="GO" id="GO:0006351">
    <property type="term" value="P:DNA-templated transcription"/>
    <property type="evidence" value="ECO:0007669"/>
    <property type="project" value="InterPro"/>
</dbReference>
<evidence type="ECO:0000256" key="2">
    <source>
        <dbReference type="ARBA" id="ARBA00012418"/>
    </source>
</evidence>
<name>A0A7V5H2X9_CALAY</name>
<dbReference type="SMART" id="SM01409">
    <property type="entry name" value="RNA_pol_Rpb6"/>
    <property type="match status" value="1"/>
</dbReference>
<accession>A0A7V5H2X9</accession>
<evidence type="ECO:0000256" key="3">
    <source>
        <dbReference type="ARBA" id="ARBA00013725"/>
    </source>
</evidence>
<evidence type="ECO:0000256" key="7">
    <source>
        <dbReference type="ARBA" id="ARBA00030998"/>
    </source>
</evidence>
<dbReference type="InterPro" id="IPR036161">
    <property type="entry name" value="RPB6/omega-like_sf"/>
</dbReference>
<evidence type="ECO:0000256" key="8">
    <source>
        <dbReference type="ARBA" id="ARBA00048552"/>
    </source>
</evidence>
<dbReference type="GO" id="GO:0000428">
    <property type="term" value="C:DNA-directed RNA polymerase complex"/>
    <property type="evidence" value="ECO:0007669"/>
    <property type="project" value="UniProtKB-KW"/>
</dbReference>
<dbReference type="GO" id="GO:0003899">
    <property type="term" value="F:DNA-directed RNA polymerase activity"/>
    <property type="evidence" value="ECO:0007669"/>
    <property type="project" value="UniProtKB-EC"/>
</dbReference>
<comment type="catalytic activity">
    <reaction evidence="8">
        <text>RNA(n) + a ribonucleoside 5'-triphosphate = RNA(n+1) + diphosphate</text>
        <dbReference type="Rhea" id="RHEA:21248"/>
        <dbReference type="Rhea" id="RHEA-COMP:14527"/>
        <dbReference type="Rhea" id="RHEA-COMP:17342"/>
        <dbReference type="ChEBI" id="CHEBI:33019"/>
        <dbReference type="ChEBI" id="CHEBI:61557"/>
        <dbReference type="ChEBI" id="CHEBI:140395"/>
        <dbReference type="EC" id="2.7.7.6"/>
    </reaction>
</comment>
<dbReference type="AlphaFoldDB" id="A0A7V5H2X9"/>
<evidence type="ECO:0000256" key="4">
    <source>
        <dbReference type="ARBA" id="ARBA00022478"/>
    </source>
</evidence>
<dbReference type="EC" id="2.7.7.6" evidence="2"/>
<evidence type="ECO:0000313" key="9">
    <source>
        <dbReference type="EMBL" id="HHE54697.1"/>
    </source>
</evidence>
<gene>
    <name evidence="9" type="ORF">ENL21_02865</name>
</gene>
<evidence type="ECO:0000256" key="6">
    <source>
        <dbReference type="ARBA" id="ARBA00029924"/>
    </source>
</evidence>
<organism evidence="9">
    <name type="scientific">Caldithrix abyssi</name>
    <dbReference type="NCBI Taxonomy" id="187145"/>
    <lineage>
        <taxon>Bacteria</taxon>
        <taxon>Pseudomonadati</taxon>
        <taxon>Calditrichota</taxon>
        <taxon>Calditrichia</taxon>
        <taxon>Calditrichales</taxon>
        <taxon>Calditrichaceae</taxon>
        <taxon>Caldithrix</taxon>
    </lineage>
</organism>
<dbReference type="SUPFAM" id="SSF63562">
    <property type="entry name" value="RPB6/omega subunit-like"/>
    <property type="match status" value="1"/>
</dbReference>
<evidence type="ECO:0000256" key="5">
    <source>
        <dbReference type="ARBA" id="ARBA00023163"/>
    </source>
</evidence>
<dbReference type="EMBL" id="DRTD01000207">
    <property type="protein sequence ID" value="HHE54697.1"/>
    <property type="molecule type" value="Genomic_DNA"/>
</dbReference>
<dbReference type="Proteomes" id="UP000886111">
    <property type="component" value="Unassembled WGS sequence"/>
</dbReference>
<proteinExistence type="inferred from homology"/>
<comment type="caution">
    <text evidence="9">The sequence shown here is derived from an EMBL/GenBank/DDBJ whole genome shotgun (WGS) entry which is preliminary data.</text>
</comment>
<comment type="similarity">
    <text evidence="1">Belongs to the RNA polymerase subunit omega family.</text>
</comment>
<dbReference type="Pfam" id="PF01192">
    <property type="entry name" value="RNA_pol_Rpb6"/>
    <property type="match status" value="1"/>
</dbReference>